<dbReference type="SUPFAM" id="SSF48403">
    <property type="entry name" value="Ankyrin repeat"/>
    <property type="match status" value="1"/>
</dbReference>
<keyword evidence="2" id="KW-0040">ANK repeat</keyword>
<dbReference type="SMART" id="SM00248">
    <property type="entry name" value="ANK"/>
    <property type="match status" value="3"/>
</dbReference>
<dbReference type="PANTHER" id="PTHR24141">
    <property type="entry name" value="2-5A-DEPENDENT RIBONUCLEASE"/>
    <property type="match status" value="1"/>
</dbReference>
<evidence type="ECO:0000313" key="3">
    <source>
        <dbReference type="EMBL" id="ORY55225.1"/>
    </source>
</evidence>
<dbReference type="STRING" id="1754190.A0A1Y2D9A4"/>
<name>A0A1Y2D9A4_9FUNG</name>
<dbReference type="InterPro" id="IPR036770">
    <property type="entry name" value="Ankyrin_rpt-contain_sf"/>
</dbReference>
<evidence type="ECO:0000313" key="4">
    <source>
        <dbReference type="Proteomes" id="UP000193920"/>
    </source>
</evidence>
<dbReference type="GO" id="GO:0006396">
    <property type="term" value="P:RNA processing"/>
    <property type="evidence" value="ECO:0007669"/>
    <property type="project" value="TreeGrafter"/>
</dbReference>
<comment type="caution">
    <text evidence="3">The sequence shown here is derived from an EMBL/GenBank/DDBJ whole genome shotgun (WGS) entry which is preliminary data.</text>
</comment>
<dbReference type="EMBL" id="MCOG01000079">
    <property type="protein sequence ID" value="ORY55225.1"/>
    <property type="molecule type" value="Genomic_DNA"/>
</dbReference>
<organism evidence="3 4">
    <name type="scientific">Neocallimastix californiae</name>
    <dbReference type="NCBI Taxonomy" id="1754190"/>
    <lineage>
        <taxon>Eukaryota</taxon>
        <taxon>Fungi</taxon>
        <taxon>Fungi incertae sedis</taxon>
        <taxon>Chytridiomycota</taxon>
        <taxon>Chytridiomycota incertae sedis</taxon>
        <taxon>Neocallimastigomycetes</taxon>
        <taxon>Neocallimastigales</taxon>
        <taxon>Neocallimastigaceae</taxon>
        <taxon>Neocallimastix</taxon>
    </lineage>
</organism>
<dbReference type="Gene3D" id="1.25.40.20">
    <property type="entry name" value="Ankyrin repeat-containing domain"/>
    <property type="match status" value="1"/>
</dbReference>
<accession>A0A1Y2D9A4</accession>
<evidence type="ECO:0000256" key="2">
    <source>
        <dbReference type="ARBA" id="ARBA00023043"/>
    </source>
</evidence>
<dbReference type="InterPro" id="IPR002110">
    <property type="entry name" value="Ankyrin_rpt"/>
</dbReference>
<sequence length="520" mass="60878">MEYNEFEKKFISELKKKDREILNTINNNAKLVEAHLQNTEKPVHINNIVEYLKDAILNEKESYDFYFEILNHPLMNVVYSALQESDVVLKAIYQNNLKAQEWLIEKSVINALRDKKGKNVPMYLLEQENYELYNKYFFKKSVREGKYEISIPFDINYRSEITNDCIVSIIINKYNEIYTCENIKEIKSKTGIEKIGQLSKLFSDLMILPGCDLNIAIDNEGNTPIMFFLMMEDYPTVSFLVTHYPDIDLSKKNIHGVNASFLSLFIKNEDYLVSAMINHETFDHNYLDQYQNSLLIYSIVNNNTFALHRLITKNEKVLNQVNCKHENAIIVATKLGVLKEINCSNYRDVNINQQDELGNTALYYAVYVKDKYAINLLSWYGADPHIKNNQGVSAIDKANEMKDEELINIINNPVDNKKKKEKSSNKGFSLFKKKDTNEYIDNYITNYQVDKFRKDYEYIIKNVHYSYTNRNKIDGIFNIIGKSYYSNIKSKGKLQTNKYIKLNRCDPAVNANNNNNNFYY</sequence>
<dbReference type="AlphaFoldDB" id="A0A1Y2D9A4"/>
<proteinExistence type="predicted"/>
<gene>
    <name evidence="3" type="ORF">LY90DRAFT_669748</name>
</gene>
<evidence type="ECO:0000256" key="1">
    <source>
        <dbReference type="ARBA" id="ARBA00022737"/>
    </source>
</evidence>
<reference evidence="3 4" key="1">
    <citation type="submission" date="2016-08" db="EMBL/GenBank/DDBJ databases">
        <title>A Parts List for Fungal Cellulosomes Revealed by Comparative Genomics.</title>
        <authorList>
            <consortium name="DOE Joint Genome Institute"/>
            <person name="Haitjema C.H."/>
            <person name="Gilmore S.P."/>
            <person name="Henske J.K."/>
            <person name="Solomon K.V."/>
            <person name="De Groot R."/>
            <person name="Kuo A."/>
            <person name="Mondo S.J."/>
            <person name="Salamov A.A."/>
            <person name="Labutti K."/>
            <person name="Zhao Z."/>
            <person name="Chiniquy J."/>
            <person name="Barry K."/>
            <person name="Brewer H.M."/>
            <person name="Purvine S.O."/>
            <person name="Wright A.T."/>
            <person name="Boxma B."/>
            <person name="Van Alen T."/>
            <person name="Hackstein J.H."/>
            <person name="Baker S.E."/>
            <person name="Grigoriev I.V."/>
            <person name="O'Malley M.A."/>
        </authorList>
    </citation>
    <scope>NUCLEOTIDE SEQUENCE [LARGE SCALE GENOMIC DNA]</scope>
    <source>
        <strain evidence="3 4">G1</strain>
    </source>
</reference>
<keyword evidence="1" id="KW-0677">Repeat</keyword>
<dbReference type="Pfam" id="PF00023">
    <property type="entry name" value="Ank"/>
    <property type="match status" value="1"/>
</dbReference>
<dbReference type="Proteomes" id="UP000193920">
    <property type="component" value="Unassembled WGS sequence"/>
</dbReference>
<dbReference type="GO" id="GO:0004540">
    <property type="term" value="F:RNA nuclease activity"/>
    <property type="evidence" value="ECO:0007669"/>
    <property type="project" value="TreeGrafter"/>
</dbReference>
<dbReference type="OrthoDB" id="9995210at2759"/>
<keyword evidence="4" id="KW-1185">Reference proteome</keyword>
<dbReference type="GO" id="GO:0003723">
    <property type="term" value="F:RNA binding"/>
    <property type="evidence" value="ECO:0007669"/>
    <property type="project" value="TreeGrafter"/>
</dbReference>
<protein>
    <submittedName>
        <fullName evidence="3">Ankyrin</fullName>
    </submittedName>
</protein>
<dbReference type="PANTHER" id="PTHR24141:SF1">
    <property type="entry name" value="2-5A-DEPENDENT RIBONUCLEASE"/>
    <property type="match status" value="1"/>
</dbReference>